<reference evidence="2 3" key="1">
    <citation type="submission" date="2019-07" db="EMBL/GenBank/DDBJ databases">
        <title>New species of Amycolatopsis and Streptomyces.</title>
        <authorList>
            <person name="Duangmal K."/>
            <person name="Teo W.F.A."/>
            <person name="Lipun K."/>
        </authorList>
    </citation>
    <scope>NUCLEOTIDE SEQUENCE [LARGE SCALE GENOMIC DNA]</scope>
    <source>
        <strain evidence="2 3">TISTR 2346</strain>
    </source>
</reference>
<sequence length="68" mass="7117">MSGHAQLAQTGAPVLVVGGAVYPIGGWMLAVAAALVCLGLLTVRFGYRRNMAMSQASKPAAHPRRRRG</sequence>
<accession>A0A5N8W3Y7</accession>
<gene>
    <name evidence="2" type="ORF">FNH04_18500</name>
</gene>
<dbReference type="Proteomes" id="UP000326979">
    <property type="component" value="Unassembled WGS sequence"/>
</dbReference>
<keyword evidence="1" id="KW-0812">Transmembrane</keyword>
<evidence type="ECO:0000313" key="2">
    <source>
        <dbReference type="EMBL" id="MPY41822.1"/>
    </source>
</evidence>
<keyword evidence="1" id="KW-0472">Membrane</keyword>
<dbReference type="EMBL" id="VJZE01000117">
    <property type="protein sequence ID" value="MPY41822.1"/>
    <property type="molecule type" value="Genomic_DNA"/>
</dbReference>
<organism evidence="2 3">
    <name type="scientific">Streptomyces phyllanthi</name>
    <dbReference type="NCBI Taxonomy" id="1803180"/>
    <lineage>
        <taxon>Bacteria</taxon>
        <taxon>Bacillati</taxon>
        <taxon>Actinomycetota</taxon>
        <taxon>Actinomycetes</taxon>
        <taxon>Kitasatosporales</taxon>
        <taxon>Streptomycetaceae</taxon>
        <taxon>Streptomyces</taxon>
    </lineage>
</organism>
<evidence type="ECO:0000313" key="3">
    <source>
        <dbReference type="Proteomes" id="UP000326979"/>
    </source>
</evidence>
<keyword evidence="3" id="KW-1185">Reference proteome</keyword>
<keyword evidence="1" id="KW-1133">Transmembrane helix</keyword>
<dbReference type="AlphaFoldDB" id="A0A5N8W3Y7"/>
<feature type="transmembrane region" description="Helical" evidence="1">
    <location>
        <begin position="20"/>
        <end position="43"/>
    </location>
</feature>
<protein>
    <submittedName>
        <fullName evidence="2">Uncharacterized protein</fullName>
    </submittedName>
</protein>
<dbReference type="RefSeq" id="WP_152785600.1">
    <property type="nucleotide sequence ID" value="NZ_BAABEQ010000042.1"/>
</dbReference>
<proteinExistence type="predicted"/>
<comment type="caution">
    <text evidence="2">The sequence shown here is derived from an EMBL/GenBank/DDBJ whole genome shotgun (WGS) entry which is preliminary data.</text>
</comment>
<evidence type="ECO:0000256" key="1">
    <source>
        <dbReference type="SAM" id="Phobius"/>
    </source>
</evidence>
<name>A0A5N8W3Y7_9ACTN</name>